<evidence type="ECO:0000256" key="1">
    <source>
        <dbReference type="SAM" id="MobiDB-lite"/>
    </source>
</evidence>
<proteinExistence type="predicted"/>
<organism evidence="3 4">
    <name type="scientific">Pachysolen tannophilus NRRL Y-2460</name>
    <dbReference type="NCBI Taxonomy" id="669874"/>
    <lineage>
        <taxon>Eukaryota</taxon>
        <taxon>Fungi</taxon>
        <taxon>Dikarya</taxon>
        <taxon>Ascomycota</taxon>
        <taxon>Saccharomycotina</taxon>
        <taxon>Pichiomycetes</taxon>
        <taxon>Pachysolenaceae</taxon>
        <taxon>Pachysolen</taxon>
    </lineage>
</organism>
<dbReference type="Pfam" id="PF01918">
    <property type="entry name" value="Alba"/>
    <property type="match status" value="1"/>
</dbReference>
<sequence>MSKVVASAEMVDSEEVNEGPPLKKFKIEKIDNNDNQGGESLTQTWINNYIDSLIISDFETKSQQEGNKVFKPLGNLSRENIAIIRKNDNIKRRINQLLRLLLVEDKNELLIISQSSNIQKMLSILEILKKKIKNNKCEKFENDEDNLIVIGNKPINGEFKYNSFHQYNRLESITSVHNPNYKQKNKPQPTKQEKPDAREPDAKHETMNMNKDKSTETFTKAQLSELKNGKLYKIPILYVYLNVFNTKSNTEKNDDLLLNGWTFQH</sequence>
<keyword evidence="4" id="KW-1185">Reference proteome</keyword>
<name>A0A1E4U285_PACTA</name>
<evidence type="ECO:0000259" key="2">
    <source>
        <dbReference type="Pfam" id="PF01918"/>
    </source>
</evidence>
<protein>
    <recommendedName>
        <fullName evidence="2">DNA/RNA-binding protein Alba-like domain-containing protein</fullName>
    </recommendedName>
</protein>
<dbReference type="OrthoDB" id="4078155at2759"/>
<dbReference type="Proteomes" id="UP000094236">
    <property type="component" value="Unassembled WGS sequence"/>
</dbReference>
<feature type="region of interest" description="Disordered" evidence="1">
    <location>
        <begin position="175"/>
        <end position="215"/>
    </location>
</feature>
<dbReference type="EMBL" id="KV454011">
    <property type="protein sequence ID" value="ODV98123.1"/>
    <property type="molecule type" value="Genomic_DNA"/>
</dbReference>
<dbReference type="AlphaFoldDB" id="A0A1E4U285"/>
<gene>
    <name evidence="3" type="ORF">PACTADRAFT_185469</name>
</gene>
<dbReference type="InterPro" id="IPR002775">
    <property type="entry name" value="DNA/RNA-bd_Alba-like"/>
</dbReference>
<evidence type="ECO:0000313" key="4">
    <source>
        <dbReference type="Proteomes" id="UP000094236"/>
    </source>
</evidence>
<dbReference type="GO" id="GO:0003676">
    <property type="term" value="F:nucleic acid binding"/>
    <property type="evidence" value="ECO:0007669"/>
    <property type="project" value="InterPro"/>
</dbReference>
<feature type="compositionally biased region" description="Basic and acidic residues" evidence="1">
    <location>
        <begin position="191"/>
        <end position="215"/>
    </location>
</feature>
<feature type="domain" description="DNA/RNA-binding protein Alba-like" evidence="2">
    <location>
        <begin position="83"/>
        <end position="138"/>
    </location>
</feature>
<feature type="compositionally biased region" description="Polar residues" evidence="1">
    <location>
        <begin position="175"/>
        <end position="190"/>
    </location>
</feature>
<accession>A0A1E4U285</accession>
<reference evidence="4" key="1">
    <citation type="submission" date="2016-05" db="EMBL/GenBank/DDBJ databases">
        <title>Comparative genomics of biotechnologically important yeasts.</title>
        <authorList>
            <consortium name="DOE Joint Genome Institute"/>
            <person name="Riley R."/>
            <person name="Haridas S."/>
            <person name="Wolfe K.H."/>
            <person name="Lopes M.R."/>
            <person name="Hittinger C.T."/>
            <person name="Goker M."/>
            <person name="Salamov A."/>
            <person name="Wisecaver J."/>
            <person name="Long T.M."/>
            <person name="Aerts A.L."/>
            <person name="Barry K."/>
            <person name="Choi C."/>
            <person name="Clum A."/>
            <person name="Coughlan A.Y."/>
            <person name="Deshpande S."/>
            <person name="Douglass A.P."/>
            <person name="Hanson S.J."/>
            <person name="Klenk H.-P."/>
            <person name="Labutti K."/>
            <person name="Lapidus A."/>
            <person name="Lindquist E."/>
            <person name="Lipzen A."/>
            <person name="Meier-Kolthoff J.P."/>
            <person name="Ohm R.A."/>
            <person name="Otillar R.P."/>
            <person name="Pangilinan J."/>
            <person name="Peng Y."/>
            <person name="Rokas A."/>
            <person name="Rosa C.A."/>
            <person name="Scheuner C."/>
            <person name="Sibirny A.A."/>
            <person name="Slot J.C."/>
            <person name="Stielow J.B."/>
            <person name="Sun H."/>
            <person name="Kurtzman C.P."/>
            <person name="Blackwell M."/>
            <person name="Grigoriev I.V."/>
            <person name="Jeffries T.W."/>
        </authorList>
    </citation>
    <scope>NUCLEOTIDE SEQUENCE [LARGE SCALE GENOMIC DNA]</scope>
    <source>
        <strain evidence="4">NRRL Y-2460</strain>
    </source>
</reference>
<evidence type="ECO:0000313" key="3">
    <source>
        <dbReference type="EMBL" id="ODV98123.1"/>
    </source>
</evidence>